<keyword evidence="5" id="KW-1185">Reference proteome</keyword>
<dbReference type="Gene3D" id="3.90.70.130">
    <property type="match status" value="1"/>
</dbReference>
<dbReference type="Proteomes" id="UP001233999">
    <property type="component" value="Unassembled WGS sequence"/>
</dbReference>
<dbReference type="PANTHER" id="PTHR48153:SF3">
    <property type="entry name" value="INACTIVE UFM1-SPECIFIC PROTEASE 1"/>
    <property type="match status" value="1"/>
</dbReference>
<evidence type="ECO:0000256" key="1">
    <source>
        <dbReference type="ARBA" id="ARBA00008552"/>
    </source>
</evidence>
<organism evidence="4 5">
    <name type="scientific">Diploptera punctata</name>
    <name type="common">Pacific beetle cockroach</name>
    <dbReference type="NCBI Taxonomy" id="6984"/>
    <lineage>
        <taxon>Eukaryota</taxon>
        <taxon>Metazoa</taxon>
        <taxon>Ecdysozoa</taxon>
        <taxon>Arthropoda</taxon>
        <taxon>Hexapoda</taxon>
        <taxon>Insecta</taxon>
        <taxon>Pterygota</taxon>
        <taxon>Neoptera</taxon>
        <taxon>Polyneoptera</taxon>
        <taxon>Dictyoptera</taxon>
        <taxon>Blattodea</taxon>
        <taxon>Blaberoidea</taxon>
        <taxon>Blaberidae</taxon>
        <taxon>Diplopterinae</taxon>
        <taxon>Diploptera</taxon>
    </lineage>
</organism>
<comment type="similarity">
    <text evidence="1">Belongs to the peptidase C78 family.</text>
</comment>
<protein>
    <recommendedName>
        <fullName evidence="3">UFSP1/2/DUB catalytic domain-containing protein</fullName>
    </recommendedName>
</protein>
<dbReference type="InterPro" id="IPR038765">
    <property type="entry name" value="Papain-like_cys_pep_sf"/>
</dbReference>
<evidence type="ECO:0000256" key="2">
    <source>
        <dbReference type="ARBA" id="ARBA00022801"/>
    </source>
</evidence>
<dbReference type="PANTHER" id="PTHR48153">
    <property type="entry name" value="UFM1-SPECIFIC PROTEASE 2"/>
    <property type="match status" value="1"/>
</dbReference>
<keyword evidence="2" id="KW-0378">Hydrolase</keyword>
<reference evidence="4" key="1">
    <citation type="journal article" date="2023" name="IScience">
        <title>Live-bearing cockroach genome reveals convergent evolutionary mechanisms linked to viviparity in insects and beyond.</title>
        <authorList>
            <person name="Fouks B."/>
            <person name="Harrison M.C."/>
            <person name="Mikhailova A.A."/>
            <person name="Marchal E."/>
            <person name="English S."/>
            <person name="Carruthers M."/>
            <person name="Jennings E.C."/>
            <person name="Chiamaka E.L."/>
            <person name="Frigard R.A."/>
            <person name="Pippel M."/>
            <person name="Attardo G.M."/>
            <person name="Benoit J.B."/>
            <person name="Bornberg-Bauer E."/>
            <person name="Tobe S.S."/>
        </authorList>
    </citation>
    <scope>NUCLEOTIDE SEQUENCE</scope>
    <source>
        <strain evidence="4">Stay&amp;Tobe</strain>
    </source>
</reference>
<evidence type="ECO:0000313" key="5">
    <source>
        <dbReference type="Proteomes" id="UP001233999"/>
    </source>
</evidence>
<evidence type="ECO:0000259" key="3">
    <source>
        <dbReference type="Pfam" id="PF07910"/>
    </source>
</evidence>
<proteinExistence type="inferred from homology"/>
<dbReference type="SUPFAM" id="SSF54001">
    <property type="entry name" value="Cysteine proteinases"/>
    <property type="match status" value="1"/>
</dbReference>
<dbReference type="EMBL" id="JASPKZ010008866">
    <property type="protein sequence ID" value="KAJ9578653.1"/>
    <property type="molecule type" value="Genomic_DNA"/>
</dbReference>
<dbReference type="AlphaFoldDB" id="A0AAD8E628"/>
<sequence length="200" mass="22709">MAKIVDYKETLLQNVHEDVELPSTNGITTMIRGVYHYYHYGCDGHNDKGWGCGYRTLQTLCSWIKLLKNSSTLVPNIRAIQEILIELEDKPSNFLGSHEWIGSFEACLVIDHLYNIPSKIIHVNRGSELFQHISTFTEHFQKYGSPLMMGGDQDSSSKAIMGIHSKGKDIYFLVVDPHYVGRAKSSQELQENGWVKLAAY</sequence>
<name>A0AAD8E628_DIPPU</name>
<comment type="caution">
    <text evidence="4">The sequence shown here is derived from an EMBL/GenBank/DDBJ whole genome shotgun (WGS) entry which is preliminary data.</text>
</comment>
<evidence type="ECO:0000313" key="4">
    <source>
        <dbReference type="EMBL" id="KAJ9578653.1"/>
    </source>
</evidence>
<gene>
    <name evidence="4" type="ORF">L9F63_005143</name>
</gene>
<accession>A0AAD8E628</accession>
<dbReference type="InterPro" id="IPR012462">
    <property type="entry name" value="UFSP1/2_DUB_cat"/>
</dbReference>
<feature type="domain" description="UFSP1/2/DUB catalytic" evidence="3">
    <location>
        <begin position="28"/>
        <end position="196"/>
    </location>
</feature>
<reference evidence="4" key="2">
    <citation type="submission" date="2023-05" db="EMBL/GenBank/DDBJ databases">
        <authorList>
            <person name="Fouks B."/>
        </authorList>
    </citation>
    <scope>NUCLEOTIDE SEQUENCE</scope>
    <source>
        <strain evidence="4">Stay&amp;Tobe</strain>
        <tissue evidence="4">Testes</tissue>
    </source>
</reference>
<dbReference type="GO" id="GO:0071567">
    <property type="term" value="F:deUFMylase activity"/>
    <property type="evidence" value="ECO:0007669"/>
    <property type="project" value="TreeGrafter"/>
</dbReference>
<dbReference type="Pfam" id="PF07910">
    <property type="entry name" value="Peptidase_C78"/>
    <property type="match status" value="1"/>
</dbReference>